<gene>
    <name evidence="2" type="ORF">Mal64_31530</name>
</gene>
<dbReference type="AlphaFoldDB" id="A0A5C5ZLC6"/>
<protein>
    <submittedName>
        <fullName evidence="2">Phosphoglyceromutase</fullName>
    </submittedName>
</protein>
<organism evidence="2 3">
    <name type="scientific">Pseudobythopirellula maris</name>
    <dbReference type="NCBI Taxonomy" id="2527991"/>
    <lineage>
        <taxon>Bacteria</taxon>
        <taxon>Pseudomonadati</taxon>
        <taxon>Planctomycetota</taxon>
        <taxon>Planctomycetia</taxon>
        <taxon>Pirellulales</taxon>
        <taxon>Lacipirellulaceae</taxon>
        <taxon>Pseudobythopirellula</taxon>
    </lineage>
</organism>
<keyword evidence="3" id="KW-1185">Reference proteome</keyword>
<evidence type="ECO:0000313" key="3">
    <source>
        <dbReference type="Proteomes" id="UP000315440"/>
    </source>
</evidence>
<comment type="caution">
    <text evidence="2">The sequence shown here is derived from an EMBL/GenBank/DDBJ whole genome shotgun (WGS) entry which is preliminary data.</text>
</comment>
<reference evidence="2 3" key="1">
    <citation type="submission" date="2019-02" db="EMBL/GenBank/DDBJ databases">
        <title>Deep-cultivation of Planctomycetes and their phenomic and genomic characterization uncovers novel biology.</title>
        <authorList>
            <person name="Wiegand S."/>
            <person name="Jogler M."/>
            <person name="Boedeker C."/>
            <person name="Pinto D."/>
            <person name="Vollmers J."/>
            <person name="Rivas-Marin E."/>
            <person name="Kohn T."/>
            <person name="Peeters S.H."/>
            <person name="Heuer A."/>
            <person name="Rast P."/>
            <person name="Oberbeckmann S."/>
            <person name="Bunk B."/>
            <person name="Jeske O."/>
            <person name="Meyerdierks A."/>
            <person name="Storesund J.E."/>
            <person name="Kallscheuer N."/>
            <person name="Luecker S."/>
            <person name="Lage O.M."/>
            <person name="Pohl T."/>
            <person name="Merkel B.J."/>
            <person name="Hornburger P."/>
            <person name="Mueller R.-W."/>
            <person name="Bruemmer F."/>
            <person name="Labrenz M."/>
            <person name="Spormann A.M."/>
            <person name="Op Den Camp H."/>
            <person name="Overmann J."/>
            <person name="Amann R."/>
            <person name="Jetten M.S.M."/>
            <person name="Mascher T."/>
            <person name="Medema M.H."/>
            <person name="Devos D.P."/>
            <person name="Kaster A.-K."/>
            <person name="Ovreas L."/>
            <person name="Rohde M."/>
            <person name="Galperin M.Y."/>
            <person name="Jogler C."/>
        </authorList>
    </citation>
    <scope>NUCLEOTIDE SEQUENCE [LARGE SCALE GENOMIC DNA]</scope>
    <source>
        <strain evidence="2 3">Mal64</strain>
    </source>
</reference>
<proteinExistence type="predicted"/>
<dbReference type="OrthoDB" id="1956004at2"/>
<dbReference type="Gene3D" id="3.40.720.10">
    <property type="entry name" value="Alkaline Phosphatase, subunit A"/>
    <property type="match status" value="1"/>
</dbReference>
<dbReference type="InterPro" id="IPR017850">
    <property type="entry name" value="Alkaline_phosphatase_core_sf"/>
</dbReference>
<name>A0A5C5ZLC6_9BACT</name>
<evidence type="ECO:0000313" key="2">
    <source>
        <dbReference type="EMBL" id="TWT87611.1"/>
    </source>
</evidence>
<dbReference type="Pfam" id="PF01663">
    <property type="entry name" value="Phosphodiest"/>
    <property type="match status" value="2"/>
</dbReference>
<dbReference type="RefSeq" id="WP_146401896.1">
    <property type="nucleotide sequence ID" value="NZ_SJPQ01000003.1"/>
</dbReference>
<dbReference type="PANTHER" id="PTHR10151">
    <property type="entry name" value="ECTONUCLEOTIDE PYROPHOSPHATASE/PHOSPHODIESTERASE"/>
    <property type="match status" value="1"/>
</dbReference>
<dbReference type="InterPro" id="IPR002591">
    <property type="entry name" value="Phosphodiest/P_Trfase"/>
</dbReference>
<dbReference type="EMBL" id="SJPQ01000003">
    <property type="protein sequence ID" value="TWT87611.1"/>
    <property type="molecule type" value="Genomic_DNA"/>
</dbReference>
<feature type="chain" id="PRO_5023081559" evidence="1">
    <location>
        <begin position="29"/>
        <end position="431"/>
    </location>
</feature>
<dbReference type="Proteomes" id="UP000315440">
    <property type="component" value="Unassembled WGS sequence"/>
</dbReference>
<feature type="signal peptide" evidence="1">
    <location>
        <begin position="1"/>
        <end position="28"/>
    </location>
</feature>
<dbReference type="PANTHER" id="PTHR10151:SF120">
    <property type="entry name" value="BIS(5'-ADENOSYL)-TRIPHOSPHATASE"/>
    <property type="match status" value="1"/>
</dbReference>
<sequence length="431" mass="44839" precursor="true">MNLTCVSPAFAFCFAQCLLFVSAQYAAAEPSKHVLIIGVDGAGGQYVEPAATPAIDALAAAGAVRYDFYNEGALTPDPPEGYGASGVNWSTIVTGASAEHHGVIDNSFAGAHFDQYPHFFQRVKGHDPNLFTASISHWAPINTEITPDEHTDFELEPTSDAAVRSAAVSLMQNGDPDAVFLHFDEVDGAGHGYGWGGPQHTAAIEMADSLIGDVIAAMNARPGVVAGEEDWLVIVTADHGAAPGSTGHFASQGLPNWEVPFVVSGPSVAPGAPMQRGSLRDVASTALWHLGIDPFLAEMDGAVRGLVVPPPTGVVGDFNGDGVLSGNGAGDPDADDVATFLAGWLVRGGGSIEERYARGDANYDGVTDLQDWALINNQNPTLGAALGRALTHVVPEPAMFVPSAMAIGSMLVCRSRGARVEGSDDDTTTEY</sequence>
<dbReference type="SUPFAM" id="SSF53649">
    <property type="entry name" value="Alkaline phosphatase-like"/>
    <property type="match status" value="1"/>
</dbReference>
<accession>A0A5C5ZLC6</accession>
<evidence type="ECO:0000256" key="1">
    <source>
        <dbReference type="SAM" id="SignalP"/>
    </source>
</evidence>
<keyword evidence="1" id="KW-0732">Signal</keyword>
<dbReference type="GO" id="GO:0016787">
    <property type="term" value="F:hydrolase activity"/>
    <property type="evidence" value="ECO:0007669"/>
    <property type="project" value="UniProtKB-ARBA"/>
</dbReference>